<reference evidence="1" key="1">
    <citation type="submission" date="2022-06" db="EMBL/GenBank/DDBJ databases">
        <title>Genome Sequence of Candolleomyces eurysporus.</title>
        <authorList>
            <person name="Buettner E."/>
        </authorList>
    </citation>
    <scope>NUCLEOTIDE SEQUENCE</scope>
    <source>
        <strain evidence="1">VTCC 930004</strain>
    </source>
</reference>
<dbReference type="Proteomes" id="UP001140091">
    <property type="component" value="Unassembled WGS sequence"/>
</dbReference>
<evidence type="ECO:0000313" key="1">
    <source>
        <dbReference type="EMBL" id="KAJ2926911.1"/>
    </source>
</evidence>
<dbReference type="OrthoDB" id="2895182at2759"/>
<sequence length="255" mass="29615">MKLYHDGEPASIDTLALAEMVISRTQQSYYSEETQPPFKPLTEVDLQNYDVESLEIQWKQAISKILGDSECVKDGADADSNGEDSLGDVASKMEDILRNKFNRDWLDHRRDRADASLHRELDHEMRTVENLDLEKYRDVTVLAQRNIPYLLRCIGQMSSNLIPGDDVFEFRSRAKKLLDKWKPFILRDTLASPYTWRYHGSGWARLVCRAPLDNTANKENAEKVWEDLAGPCWTLDAVTMRYYKFRAMEHLEFTS</sequence>
<protein>
    <submittedName>
        <fullName evidence="1">Uncharacterized protein</fullName>
    </submittedName>
</protein>
<organism evidence="1 2">
    <name type="scientific">Candolleomyces eurysporus</name>
    <dbReference type="NCBI Taxonomy" id="2828524"/>
    <lineage>
        <taxon>Eukaryota</taxon>
        <taxon>Fungi</taxon>
        <taxon>Dikarya</taxon>
        <taxon>Basidiomycota</taxon>
        <taxon>Agaricomycotina</taxon>
        <taxon>Agaricomycetes</taxon>
        <taxon>Agaricomycetidae</taxon>
        <taxon>Agaricales</taxon>
        <taxon>Agaricineae</taxon>
        <taxon>Psathyrellaceae</taxon>
        <taxon>Candolleomyces</taxon>
    </lineage>
</organism>
<dbReference type="EMBL" id="JANBPK010001042">
    <property type="protein sequence ID" value="KAJ2926911.1"/>
    <property type="molecule type" value="Genomic_DNA"/>
</dbReference>
<gene>
    <name evidence="1" type="ORF">H1R20_g10161</name>
</gene>
<keyword evidence="2" id="KW-1185">Reference proteome</keyword>
<feature type="non-terminal residue" evidence="1">
    <location>
        <position position="255"/>
    </location>
</feature>
<comment type="caution">
    <text evidence="1">The sequence shown here is derived from an EMBL/GenBank/DDBJ whole genome shotgun (WGS) entry which is preliminary data.</text>
</comment>
<accession>A0A9W8J1P6</accession>
<proteinExistence type="predicted"/>
<evidence type="ECO:0000313" key="2">
    <source>
        <dbReference type="Proteomes" id="UP001140091"/>
    </source>
</evidence>
<dbReference type="AlphaFoldDB" id="A0A9W8J1P6"/>
<name>A0A9W8J1P6_9AGAR</name>